<evidence type="ECO:0000256" key="2">
    <source>
        <dbReference type="ARBA" id="ARBA00023002"/>
    </source>
</evidence>
<gene>
    <name evidence="4" type="ORF">SAMN05421858_0894</name>
</gene>
<organism evidence="4 5">
    <name type="scientific">Haladaptatus litoreus</name>
    <dbReference type="NCBI Taxonomy" id="553468"/>
    <lineage>
        <taxon>Archaea</taxon>
        <taxon>Methanobacteriati</taxon>
        <taxon>Methanobacteriota</taxon>
        <taxon>Stenosarchaea group</taxon>
        <taxon>Halobacteria</taxon>
        <taxon>Halobacteriales</taxon>
        <taxon>Haladaptataceae</taxon>
        <taxon>Haladaptatus</taxon>
    </lineage>
</organism>
<dbReference type="PRINTS" id="PR00080">
    <property type="entry name" value="SDRFAMILY"/>
</dbReference>
<sequence>MTETVLITGCSSGIGRETALSFLADGWEVYATARNPADIETLGDKGCNIATLDVTEDDDIERVVGEIVDDHGHIDCLVNNAGYAQPGPVEDVPIEEVQAQFDVNVYGPLRLVREALPHMRERGKGTIVNVSSAVGRVSVPGMGIYSGSKFALEGISDALRSEVDDYDVDVVLVEPGPVDTQFYVRANGEIEGVERSGAYERFYEMYGDRQAIDGGMPGAVHPKEVADTILDSANVQHPKARYPVGTVAELTDYVRILPAEWLDKGYGAISSLTSSDWAKKFLG</sequence>
<dbReference type="PROSITE" id="PS00061">
    <property type="entry name" value="ADH_SHORT"/>
    <property type="match status" value="1"/>
</dbReference>
<keyword evidence="5" id="KW-1185">Reference proteome</keyword>
<evidence type="ECO:0000313" key="4">
    <source>
        <dbReference type="EMBL" id="SIQ94398.1"/>
    </source>
</evidence>
<dbReference type="InterPro" id="IPR002347">
    <property type="entry name" value="SDR_fam"/>
</dbReference>
<dbReference type="CDD" id="cd05374">
    <property type="entry name" value="17beta-HSD-like_SDR_c"/>
    <property type="match status" value="1"/>
</dbReference>
<dbReference type="Proteomes" id="UP000186914">
    <property type="component" value="Unassembled WGS sequence"/>
</dbReference>
<evidence type="ECO:0000256" key="3">
    <source>
        <dbReference type="RuleBase" id="RU000363"/>
    </source>
</evidence>
<dbReference type="Pfam" id="PF00106">
    <property type="entry name" value="adh_short"/>
    <property type="match status" value="1"/>
</dbReference>
<name>A0A1N6WWG5_9EURY</name>
<evidence type="ECO:0000256" key="1">
    <source>
        <dbReference type="ARBA" id="ARBA00006484"/>
    </source>
</evidence>
<dbReference type="InterPro" id="IPR036291">
    <property type="entry name" value="NAD(P)-bd_dom_sf"/>
</dbReference>
<reference evidence="5" key="1">
    <citation type="submission" date="2017-01" db="EMBL/GenBank/DDBJ databases">
        <authorList>
            <person name="Varghese N."/>
            <person name="Submissions S."/>
        </authorList>
    </citation>
    <scope>NUCLEOTIDE SEQUENCE [LARGE SCALE GENOMIC DNA]</scope>
    <source>
        <strain evidence="5">CGMCC 1.7737</strain>
    </source>
</reference>
<proteinExistence type="inferred from homology"/>
<dbReference type="Gene3D" id="3.40.50.720">
    <property type="entry name" value="NAD(P)-binding Rossmann-like Domain"/>
    <property type="match status" value="1"/>
</dbReference>
<dbReference type="GO" id="GO:0016491">
    <property type="term" value="F:oxidoreductase activity"/>
    <property type="evidence" value="ECO:0007669"/>
    <property type="project" value="UniProtKB-KW"/>
</dbReference>
<dbReference type="PRINTS" id="PR00081">
    <property type="entry name" value="GDHRDH"/>
</dbReference>
<evidence type="ECO:0000313" key="5">
    <source>
        <dbReference type="Proteomes" id="UP000186914"/>
    </source>
</evidence>
<dbReference type="PANTHER" id="PTHR44169">
    <property type="entry name" value="NADPH-DEPENDENT 1-ACYLDIHYDROXYACETONE PHOSPHATE REDUCTASE"/>
    <property type="match status" value="1"/>
</dbReference>
<dbReference type="InterPro" id="IPR020904">
    <property type="entry name" value="Sc_DH/Rdtase_CS"/>
</dbReference>
<dbReference type="AlphaFoldDB" id="A0A1N6WWG5"/>
<protein>
    <submittedName>
        <fullName evidence="4">Short-chain dehydrogenase</fullName>
    </submittedName>
</protein>
<accession>A0A1N6WWG5</accession>
<comment type="similarity">
    <text evidence="1 3">Belongs to the short-chain dehydrogenases/reductases (SDR) family.</text>
</comment>
<keyword evidence="2" id="KW-0560">Oxidoreductase</keyword>
<dbReference type="PANTHER" id="PTHR44169:SF6">
    <property type="entry name" value="NADPH-DEPENDENT 1-ACYLDIHYDROXYACETONE PHOSPHATE REDUCTASE"/>
    <property type="match status" value="1"/>
</dbReference>
<dbReference type="EMBL" id="FTNO01000001">
    <property type="protein sequence ID" value="SIQ94398.1"/>
    <property type="molecule type" value="Genomic_DNA"/>
</dbReference>
<dbReference type="RefSeq" id="WP_076428300.1">
    <property type="nucleotide sequence ID" value="NZ_FTNO01000001.1"/>
</dbReference>
<dbReference type="OrthoDB" id="10157at2157"/>
<dbReference type="SUPFAM" id="SSF51735">
    <property type="entry name" value="NAD(P)-binding Rossmann-fold domains"/>
    <property type="match status" value="1"/>
</dbReference>